<dbReference type="GO" id="GO:0032259">
    <property type="term" value="P:methylation"/>
    <property type="evidence" value="ECO:0007669"/>
    <property type="project" value="UniProtKB-KW"/>
</dbReference>
<dbReference type="InterPro" id="IPR029063">
    <property type="entry name" value="SAM-dependent_MTases_sf"/>
</dbReference>
<protein>
    <submittedName>
        <fullName evidence="7">Precorrin-6y C5,15-methyltransferase (Decarboxylating) subunit CbiE</fullName>
    </submittedName>
</protein>
<dbReference type="AlphaFoldDB" id="A0A4Q9G4W6"/>
<dbReference type="GO" id="GO:0009236">
    <property type="term" value="P:cobalamin biosynthetic process"/>
    <property type="evidence" value="ECO:0007669"/>
    <property type="project" value="UniProtKB-UniPathway"/>
</dbReference>
<name>A0A4Q9G4W6_9RHOB</name>
<keyword evidence="4 7" id="KW-0808">Transferase</keyword>
<dbReference type="PIRSF" id="PIRSF036428">
    <property type="entry name" value="CobL"/>
    <property type="match status" value="1"/>
</dbReference>
<dbReference type="PANTHER" id="PTHR43182:SF1">
    <property type="entry name" value="COBALT-PRECORRIN-7 C(5)-METHYLTRANSFERASE"/>
    <property type="match status" value="1"/>
</dbReference>
<evidence type="ECO:0000256" key="2">
    <source>
        <dbReference type="ARBA" id="ARBA00022573"/>
    </source>
</evidence>
<evidence type="ECO:0000259" key="6">
    <source>
        <dbReference type="Pfam" id="PF00590"/>
    </source>
</evidence>
<dbReference type="GO" id="GO:0008276">
    <property type="term" value="F:protein methyltransferase activity"/>
    <property type="evidence" value="ECO:0007669"/>
    <property type="project" value="InterPro"/>
</dbReference>
<reference evidence="7 8" key="1">
    <citation type="submission" date="2019-02" db="EMBL/GenBank/DDBJ databases">
        <title>Paracoccus subflavus sp. nov., isolated from marine sediment of the Pacific Ocean.</title>
        <authorList>
            <person name="Zhang G."/>
        </authorList>
    </citation>
    <scope>NUCLEOTIDE SEQUENCE [LARGE SCALE GENOMIC DNA]</scope>
    <source>
        <strain evidence="7 8">GY0581</strain>
    </source>
</reference>
<dbReference type="SUPFAM" id="SSF53790">
    <property type="entry name" value="Tetrapyrrole methylase"/>
    <property type="match status" value="1"/>
</dbReference>
<dbReference type="InterPro" id="IPR000878">
    <property type="entry name" value="4pyrrol_Mease"/>
</dbReference>
<dbReference type="Gene3D" id="3.40.50.150">
    <property type="entry name" value="Vaccinia Virus protein VP39"/>
    <property type="match status" value="1"/>
</dbReference>
<dbReference type="InterPro" id="IPR050714">
    <property type="entry name" value="Cobalamin_biosynth_MTase"/>
</dbReference>
<dbReference type="InterPro" id="IPR006365">
    <property type="entry name" value="Cbl_synth_CobL"/>
</dbReference>
<dbReference type="InterPro" id="IPR035996">
    <property type="entry name" value="4pyrrol_Methylase_sf"/>
</dbReference>
<comment type="caution">
    <text evidence="7">The sequence shown here is derived from an EMBL/GenBank/DDBJ whole genome shotgun (WGS) entry which is preliminary data.</text>
</comment>
<dbReference type="RefSeq" id="WP_130989887.1">
    <property type="nucleotide sequence ID" value="NZ_SISK01000002.1"/>
</dbReference>
<dbReference type="EMBL" id="SISK01000002">
    <property type="protein sequence ID" value="TBN42457.1"/>
    <property type="molecule type" value="Genomic_DNA"/>
</dbReference>
<dbReference type="InterPro" id="IPR014777">
    <property type="entry name" value="4pyrrole_Mease_sub1"/>
</dbReference>
<evidence type="ECO:0000256" key="1">
    <source>
        <dbReference type="ARBA" id="ARBA00004953"/>
    </source>
</evidence>
<dbReference type="InterPro" id="IPR012818">
    <property type="entry name" value="CbiE"/>
</dbReference>
<accession>A0A4Q9G4W6</accession>
<dbReference type="SUPFAM" id="SSF53335">
    <property type="entry name" value="S-adenosyl-L-methionine-dependent methyltransferases"/>
    <property type="match status" value="1"/>
</dbReference>
<evidence type="ECO:0000256" key="5">
    <source>
        <dbReference type="ARBA" id="ARBA00022691"/>
    </source>
</evidence>
<organism evidence="7 8">
    <name type="scientific">Paracoccus subflavus</name>
    <dbReference type="NCBI Taxonomy" id="2528244"/>
    <lineage>
        <taxon>Bacteria</taxon>
        <taxon>Pseudomonadati</taxon>
        <taxon>Pseudomonadota</taxon>
        <taxon>Alphaproteobacteria</taxon>
        <taxon>Rhodobacterales</taxon>
        <taxon>Paracoccaceae</taxon>
        <taxon>Paracoccus</taxon>
    </lineage>
</organism>
<dbReference type="NCBIfam" id="TIGR02467">
    <property type="entry name" value="CbiE"/>
    <property type="match status" value="1"/>
</dbReference>
<dbReference type="Proteomes" id="UP000293520">
    <property type="component" value="Unassembled WGS sequence"/>
</dbReference>
<comment type="pathway">
    <text evidence="1">Cofactor biosynthesis; adenosylcobalamin biosynthesis.</text>
</comment>
<evidence type="ECO:0000256" key="3">
    <source>
        <dbReference type="ARBA" id="ARBA00022603"/>
    </source>
</evidence>
<feature type="domain" description="Tetrapyrrole methylase" evidence="6">
    <location>
        <begin position="6"/>
        <end position="189"/>
    </location>
</feature>
<dbReference type="PANTHER" id="PTHR43182">
    <property type="entry name" value="COBALT-PRECORRIN-6B C(15)-METHYLTRANSFERASE (DECARBOXYLATING)"/>
    <property type="match status" value="1"/>
</dbReference>
<dbReference type="CDD" id="cd11644">
    <property type="entry name" value="Precorrin-6Y-MT"/>
    <property type="match status" value="1"/>
</dbReference>
<keyword evidence="8" id="KW-1185">Reference proteome</keyword>
<keyword evidence="3 7" id="KW-0489">Methyltransferase</keyword>
<dbReference type="UniPathway" id="UPA00148"/>
<dbReference type="OrthoDB" id="9787825at2"/>
<evidence type="ECO:0000256" key="4">
    <source>
        <dbReference type="ARBA" id="ARBA00022679"/>
    </source>
</evidence>
<keyword evidence="5" id="KW-0949">S-adenosyl-L-methionine</keyword>
<gene>
    <name evidence="7" type="primary">cbiE</name>
    <name evidence="7" type="ORF">EYE42_03245</name>
</gene>
<proteinExistence type="predicted"/>
<dbReference type="Pfam" id="PF00590">
    <property type="entry name" value="TP_methylase"/>
    <property type="match status" value="1"/>
</dbReference>
<evidence type="ECO:0000313" key="7">
    <source>
        <dbReference type="EMBL" id="TBN42457.1"/>
    </source>
</evidence>
<evidence type="ECO:0000313" key="8">
    <source>
        <dbReference type="Proteomes" id="UP000293520"/>
    </source>
</evidence>
<dbReference type="Gene3D" id="3.40.1010.10">
    <property type="entry name" value="Cobalt-precorrin-4 Transmethylase, Domain 1"/>
    <property type="match status" value="1"/>
</dbReference>
<sequence>MSDPWLTIVGLGEDGLSGLPDASRAALASARAIFGGPRHLALIGAGNRGRPWPVPFDIGPVLARRGQPVVALASGDPFWFGAGGSLAAVLTPGEWRAIPVAGVFSLAAARLGWRVEDTACLGLHAAPFDRLRPHLAPGWQGICTLRDGAAADALARWLTDAGWGSSDLWVMEALGGPRERIRARRAGDLDLNDVTAPVAVAIKARGMNSLPRTPGLPDDLFAHDGQITRAPVRAMTLAALAPRRNELLWDLGAGSGSVSVEWALAGGLAHAVERHDERAARIRANGAFLGVDHRITVHHGAALDLLPGLPAPQAVFVGGGFDMALFAALPRSARLVVNAVTLETEALLAGLHRHHGGELLRLDIARAAPLGSMRGWVPSRPVVQWSLPPCA</sequence>
<keyword evidence="2" id="KW-0169">Cobalamin biosynthesis</keyword>